<accession>A0A024UQM7</accession>
<evidence type="ECO:0000256" key="1">
    <source>
        <dbReference type="ARBA" id="ARBA00004123"/>
    </source>
</evidence>
<dbReference type="InterPro" id="IPR011990">
    <property type="entry name" value="TPR-like_helical_dom_sf"/>
</dbReference>
<dbReference type="OrthoDB" id="77564at2759"/>
<dbReference type="eggNOG" id="ENOG502QPUI">
    <property type="taxonomic scope" value="Eukaryota"/>
</dbReference>
<evidence type="ECO:0000256" key="3">
    <source>
        <dbReference type="SAM" id="MobiDB-lite"/>
    </source>
</evidence>
<dbReference type="InterPro" id="IPR033053">
    <property type="entry name" value="Hir3/CABIN1"/>
</dbReference>
<evidence type="ECO:0000256" key="2">
    <source>
        <dbReference type="ARBA" id="ARBA00023242"/>
    </source>
</evidence>
<dbReference type="EMBL" id="KI913953">
    <property type="protein sequence ID" value="ETW08609.1"/>
    <property type="molecule type" value="Genomic_DNA"/>
</dbReference>
<dbReference type="InterPro" id="IPR016024">
    <property type="entry name" value="ARM-type_fold"/>
</dbReference>
<dbReference type="GO" id="GO:0031491">
    <property type="term" value="F:nucleosome binding"/>
    <property type="evidence" value="ECO:0007669"/>
    <property type="project" value="TreeGrafter"/>
</dbReference>
<dbReference type="PANTHER" id="PTHR15502:SF7">
    <property type="entry name" value="CALCINEURIN-BINDING PROTEIN CABIN-1"/>
    <property type="match status" value="1"/>
</dbReference>
<gene>
    <name evidence="4" type="ORF">H310_01152</name>
</gene>
<sequence>MYAEMLEHVEHLGQNPSFTTRKILYLCLKNMARLEAEYDPPFLADALQHYAEALEIDGTDCIVWFDIGCIAFRLHQFALARMLFERAYTIDATFWPLLHKLAYTLYILHDDVACVEVIDCILHHDSAHAGAHYLKTCITQGFAPQGAIPSPLHEILKHRNAPRETVAPPPSPTPLVYKLSDRSWESLGCLLLEIFDSRVIEEDTTLSMVHAPLYITLDAATTSDKSTFCQPTSSETTSQTPDTLKNTRDNVDVSICDPDSVDLESTGIASEDTGRQLPTDTPPSEAVAMSPCSNHRRTSHRTLKRLQDEQLAATKIAKETDVAFRLMAYFDDDSDASMESQFDSPTREGPTPPAVELPFDTATFLLTHAFGIHTNKGIEDVMIQYIEACADRVDVCLGDSLVKVLLWMDKCIHHTLQVLVPISHFHDKLSPSARLFLLELQVDDLLANHDPMNHCLNAFQDALCRCQGFLNMLQLRDDMESLTPRMLWLQIHINEYGDGLGRTATLLSDLTDILRQGVHLANVKTFPVLSQTSIEAKTHRIHLASLALEARALFQTHSNEKKIVDLILPQYDPTLGHAGHISELVADYCVYLRNNPTRASDMDKMGDGQLNLPLLPILVTCLRRLERFDKCFDLLVVCFYYALQRTANECPSKSAMQCIKYIAMQLKPVFDRPYSKPALYSHLLVYCCFAYRDLILAQHKSIKMLHRLVHFLTPQLRIRFVGSILQTFHSIDWRSKPHDGLVAMLLSALQHLNKSITTTARSAELMSPWFAKTLCTPIAHFLKQQGDITKYTPQTRRLLYTACTSFAMVWYEVHKGQAVPCEGLVRLLHDAMTSRDGLQGRGVCTTDTHSHSFLEVAKRMLQESPENVDDELAQCYACLHGYSLLTTCMNHHGDDVRAKTTTPDTIMELFSFCQNTDKKLVRKESAALFASVLDLPDTKATLQELVPVNALQSSLKAYMNPAASADIHVVQPIPVDNMVPSDDLQPLSELWFDLATNFSLPKVKRRGRDYPQLLQYEVDCVKYVNYLRNDIYLHPNRAMSYRMIASCANALRSMIVDHWIVAWRNFTYPKVQSCADLTSGTATSFELVVSTPFFSQFMEWITLVQQAEDDESSQREVMYKSREMSLVYTNYVAVLAELALRCYDMAAALDAMLATECYEDAGILVWKMLSESAEAHAERLNALASNYFTLGLQQPNVTGEFGLRLNYMLGKLAKKSIKKRTGRLNDWRAALEYFQTAEMHRQKSDLESLPHAFYQLHACRLKILLEPVSKTGALQSRDDLQPALEALALANQYFYTKKVSLRSKSDDTATPGNEWTQEKVTSLLADASTLWRAREVLVWNCLEALERVPLDDRYFHPAYYTYAWGLRFAQPIVDRTNEYWTERCTLQSAVKAMKPLFDRKRQQVVAIWLSESETNNLEELHQQQAKYDRLRLKYLSLYLETMTMAGDSQRVSDLTSWILASKEEHWVIDAMLMKALSASSFLARGKILDLYLKCLFPSQDDVNYQPKVLAHLNRVYTTYLEYNEAWHRVRTPVDQSMGSCIWEVALSYALYAAVHEQNVQWCNDAVAHVEKSLIQYSQSRAASHDVVMMDLYQELHMEEQPYWATLVDEALTFCSIKWPDKTKTKAKPHVPKTKLLFLASTS</sequence>
<comment type="subcellular location">
    <subcellularLocation>
        <location evidence="1">Nucleus</location>
    </subcellularLocation>
</comment>
<dbReference type="PANTHER" id="PTHR15502">
    <property type="entry name" value="CALCINEURIN-BINDING PROTEIN CABIN 1-RELATED"/>
    <property type="match status" value="1"/>
</dbReference>
<proteinExistence type="predicted"/>
<dbReference type="EMBL" id="KI913953">
    <property type="protein sequence ID" value="ETW08608.1"/>
    <property type="molecule type" value="Genomic_DNA"/>
</dbReference>
<dbReference type="STRING" id="157072.A0A024UQM7"/>
<dbReference type="Gene3D" id="1.25.40.10">
    <property type="entry name" value="Tetratricopeptide repeat domain"/>
    <property type="match status" value="1"/>
</dbReference>
<dbReference type="RefSeq" id="XP_008862413.1">
    <property type="nucleotide sequence ID" value="XM_008864191.1"/>
</dbReference>
<name>A0A024UQM7_9STRA</name>
<keyword evidence="2" id="KW-0539">Nucleus</keyword>
<evidence type="ECO:0000313" key="4">
    <source>
        <dbReference type="EMBL" id="ETW08609.1"/>
    </source>
</evidence>
<dbReference type="GO" id="GO:0006325">
    <property type="term" value="P:chromatin organization"/>
    <property type="evidence" value="ECO:0007669"/>
    <property type="project" value="InterPro"/>
</dbReference>
<dbReference type="SUPFAM" id="SSF48452">
    <property type="entry name" value="TPR-like"/>
    <property type="match status" value="1"/>
</dbReference>
<reference evidence="4" key="1">
    <citation type="submission" date="2013-12" db="EMBL/GenBank/DDBJ databases">
        <title>The Genome Sequence of Aphanomyces invadans NJM9701.</title>
        <authorList>
            <consortium name="The Broad Institute Genomics Platform"/>
            <person name="Russ C."/>
            <person name="Tyler B."/>
            <person name="van West P."/>
            <person name="Dieguez-Uribeondo J."/>
            <person name="Young S.K."/>
            <person name="Zeng Q."/>
            <person name="Gargeya S."/>
            <person name="Fitzgerald M."/>
            <person name="Abouelleil A."/>
            <person name="Alvarado L."/>
            <person name="Chapman S.B."/>
            <person name="Gainer-Dewar J."/>
            <person name="Goldberg J."/>
            <person name="Griggs A."/>
            <person name="Gujja S."/>
            <person name="Hansen M."/>
            <person name="Howarth C."/>
            <person name="Imamovic A."/>
            <person name="Ireland A."/>
            <person name="Larimer J."/>
            <person name="McCowan C."/>
            <person name="Murphy C."/>
            <person name="Pearson M."/>
            <person name="Poon T.W."/>
            <person name="Priest M."/>
            <person name="Roberts A."/>
            <person name="Saif S."/>
            <person name="Shea T."/>
            <person name="Sykes S."/>
            <person name="Wortman J."/>
            <person name="Nusbaum C."/>
            <person name="Birren B."/>
        </authorList>
    </citation>
    <scope>NUCLEOTIDE SEQUENCE [LARGE SCALE GENOMIC DNA]</scope>
    <source>
        <strain evidence="4">NJM9701</strain>
    </source>
</reference>
<organism evidence="4">
    <name type="scientific">Aphanomyces invadans</name>
    <dbReference type="NCBI Taxonomy" id="157072"/>
    <lineage>
        <taxon>Eukaryota</taxon>
        <taxon>Sar</taxon>
        <taxon>Stramenopiles</taxon>
        <taxon>Oomycota</taxon>
        <taxon>Saprolegniomycetes</taxon>
        <taxon>Saprolegniales</taxon>
        <taxon>Verrucalvaceae</taxon>
        <taxon>Aphanomyces</taxon>
    </lineage>
</organism>
<dbReference type="SUPFAM" id="SSF48371">
    <property type="entry name" value="ARM repeat"/>
    <property type="match status" value="1"/>
</dbReference>
<dbReference type="GeneID" id="20078202"/>
<feature type="compositionally biased region" description="Low complexity" evidence="3">
    <location>
        <begin position="230"/>
        <end position="243"/>
    </location>
</feature>
<feature type="compositionally biased region" description="Basic residues" evidence="3">
    <location>
        <begin position="294"/>
        <end position="304"/>
    </location>
</feature>
<feature type="region of interest" description="Disordered" evidence="3">
    <location>
        <begin position="227"/>
        <end position="306"/>
    </location>
</feature>
<protein>
    <submittedName>
        <fullName evidence="4">Uncharacterized protein</fullName>
    </submittedName>
</protein>
<dbReference type="VEuPathDB" id="FungiDB:H310_01152"/>
<dbReference type="RefSeq" id="XP_008862414.1">
    <property type="nucleotide sequence ID" value="XM_008864192.1"/>
</dbReference>
<dbReference type="GO" id="GO:0005634">
    <property type="term" value="C:nucleus"/>
    <property type="evidence" value="ECO:0007669"/>
    <property type="project" value="UniProtKB-SubCell"/>
</dbReference>